<accession>A0A5M6CUG9</accession>
<dbReference type="Pfam" id="PF00440">
    <property type="entry name" value="TetR_N"/>
    <property type="match status" value="1"/>
</dbReference>
<evidence type="ECO:0000313" key="4">
    <source>
        <dbReference type="EMBL" id="KAA5536645.1"/>
    </source>
</evidence>
<proteinExistence type="predicted"/>
<gene>
    <name evidence="4" type="ORF">F0919_02955</name>
</gene>
<dbReference type="SUPFAM" id="SSF46689">
    <property type="entry name" value="Homeodomain-like"/>
    <property type="match status" value="1"/>
</dbReference>
<dbReference type="Gene3D" id="1.10.357.10">
    <property type="entry name" value="Tetracycline Repressor, domain 2"/>
    <property type="match status" value="1"/>
</dbReference>
<comment type="caution">
    <text evidence="4">The sequence shown here is derived from an EMBL/GenBank/DDBJ whole genome shotgun (WGS) entry which is preliminary data.</text>
</comment>
<dbReference type="AlphaFoldDB" id="A0A5M6CUG9"/>
<dbReference type="PRINTS" id="PR00455">
    <property type="entry name" value="HTHTETR"/>
</dbReference>
<evidence type="ECO:0000256" key="2">
    <source>
        <dbReference type="PROSITE-ProRule" id="PRU00335"/>
    </source>
</evidence>
<dbReference type="InterPro" id="IPR023772">
    <property type="entry name" value="DNA-bd_HTH_TetR-type_CS"/>
</dbReference>
<protein>
    <submittedName>
        <fullName evidence="4">TetR/AcrR family transcriptional regulator</fullName>
    </submittedName>
</protein>
<sequence>MYLQMKKQILLWPDALNYIPFNISSHQNWIIVLILKPNADKRLFSSISFFIYNIFYPFMNRKQSIADSALALFAERGYESTSTQLIAKAAGVSEALIFKHFGNKEKLLAFVIKEGYKRIVEHNRGMFQDKEPLDFIYTVIELPYKLVWEEPQFWELQYRLLDMEISMNQHQRFMQPLHAMLVKAFKDLKYEFPEKETELMLVFVEAFWKYLIAHRDDKKNKYLEMQQFFKSKYPAAK</sequence>
<dbReference type="GO" id="GO:0003677">
    <property type="term" value="F:DNA binding"/>
    <property type="evidence" value="ECO:0007669"/>
    <property type="project" value="UniProtKB-UniRule"/>
</dbReference>
<feature type="domain" description="HTH tetR-type" evidence="3">
    <location>
        <begin position="59"/>
        <end position="119"/>
    </location>
</feature>
<keyword evidence="5" id="KW-1185">Reference proteome</keyword>
<organism evidence="4 5">
    <name type="scientific">Taibaiella lutea</name>
    <dbReference type="NCBI Taxonomy" id="2608001"/>
    <lineage>
        <taxon>Bacteria</taxon>
        <taxon>Pseudomonadati</taxon>
        <taxon>Bacteroidota</taxon>
        <taxon>Chitinophagia</taxon>
        <taxon>Chitinophagales</taxon>
        <taxon>Chitinophagaceae</taxon>
        <taxon>Taibaiella</taxon>
    </lineage>
</organism>
<keyword evidence="1 2" id="KW-0238">DNA-binding</keyword>
<evidence type="ECO:0000313" key="5">
    <source>
        <dbReference type="Proteomes" id="UP000323632"/>
    </source>
</evidence>
<dbReference type="PROSITE" id="PS01081">
    <property type="entry name" value="HTH_TETR_1"/>
    <property type="match status" value="1"/>
</dbReference>
<dbReference type="PANTHER" id="PTHR43479">
    <property type="entry name" value="ACREF/ENVCD OPERON REPRESSOR-RELATED"/>
    <property type="match status" value="1"/>
</dbReference>
<dbReference type="PROSITE" id="PS50977">
    <property type="entry name" value="HTH_TETR_2"/>
    <property type="match status" value="1"/>
</dbReference>
<dbReference type="InterPro" id="IPR050624">
    <property type="entry name" value="HTH-type_Tx_Regulator"/>
</dbReference>
<reference evidence="4 5" key="1">
    <citation type="submission" date="2019-09" db="EMBL/GenBank/DDBJ databases">
        <title>Genome sequence and assembly of Taibaiella sp.</title>
        <authorList>
            <person name="Chhetri G."/>
        </authorList>
    </citation>
    <scope>NUCLEOTIDE SEQUENCE [LARGE SCALE GENOMIC DNA]</scope>
    <source>
        <strain evidence="4 5">KVB11</strain>
    </source>
</reference>
<evidence type="ECO:0000259" key="3">
    <source>
        <dbReference type="PROSITE" id="PS50977"/>
    </source>
</evidence>
<dbReference type="InterPro" id="IPR001647">
    <property type="entry name" value="HTH_TetR"/>
</dbReference>
<dbReference type="InterPro" id="IPR009057">
    <property type="entry name" value="Homeodomain-like_sf"/>
</dbReference>
<name>A0A5M6CUG9_9BACT</name>
<dbReference type="PANTHER" id="PTHR43479:SF11">
    <property type="entry name" value="ACREF_ENVCD OPERON REPRESSOR-RELATED"/>
    <property type="match status" value="1"/>
</dbReference>
<dbReference type="Proteomes" id="UP000323632">
    <property type="component" value="Unassembled WGS sequence"/>
</dbReference>
<feature type="DNA-binding region" description="H-T-H motif" evidence="2">
    <location>
        <begin position="82"/>
        <end position="101"/>
    </location>
</feature>
<dbReference type="EMBL" id="VWSH01000001">
    <property type="protein sequence ID" value="KAA5536645.1"/>
    <property type="molecule type" value="Genomic_DNA"/>
</dbReference>
<evidence type="ECO:0000256" key="1">
    <source>
        <dbReference type="ARBA" id="ARBA00023125"/>
    </source>
</evidence>